<dbReference type="Pfam" id="PF01535">
    <property type="entry name" value="PPR"/>
    <property type="match status" value="6"/>
</dbReference>
<proteinExistence type="predicted"/>
<dbReference type="SUPFAM" id="SSF48452">
    <property type="entry name" value="TPR-like"/>
    <property type="match status" value="1"/>
</dbReference>
<dbReference type="InterPro" id="IPR046960">
    <property type="entry name" value="PPR_At4g14850-like_plant"/>
</dbReference>
<reference evidence="4 5" key="1">
    <citation type="journal article" date="2016" name="DNA Res.">
        <title>The draft genome of MD-2 pineapple using hybrid error correction of long reads.</title>
        <authorList>
            <person name="Redwan R.M."/>
            <person name="Saidin A."/>
            <person name="Kumar S.V."/>
        </authorList>
    </citation>
    <scope>NUCLEOTIDE SEQUENCE [LARGE SCALE GENOMIC DNA]</scope>
    <source>
        <strain evidence="5">cv. MD2</strain>
        <tissue evidence="4">Leaf</tissue>
    </source>
</reference>
<gene>
    <name evidence="4" type="ORF">ACMD2_18566</name>
</gene>
<evidence type="ECO:0000256" key="1">
    <source>
        <dbReference type="ARBA" id="ARBA00022737"/>
    </source>
</evidence>
<dbReference type="PROSITE" id="PS51375">
    <property type="entry name" value="PPR"/>
    <property type="match status" value="4"/>
</dbReference>
<dbReference type="FunFam" id="1.25.40.10:FF:000596">
    <property type="entry name" value="Pentatricopeptide repeat-containing protein, mitochondrial"/>
    <property type="match status" value="1"/>
</dbReference>
<dbReference type="Pfam" id="PF13041">
    <property type="entry name" value="PPR_2"/>
    <property type="match status" value="1"/>
</dbReference>
<dbReference type="GO" id="GO:0009451">
    <property type="term" value="P:RNA modification"/>
    <property type="evidence" value="ECO:0007669"/>
    <property type="project" value="InterPro"/>
</dbReference>
<dbReference type="FunFam" id="1.25.40.10:FF:000231">
    <property type="entry name" value="Pentatricopeptide repeat-containing protein chloroplastic"/>
    <property type="match status" value="1"/>
</dbReference>
<dbReference type="PANTHER" id="PTHR47926:SF531">
    <property type="entry name" value="TETRATRICOPEPTIDE REPEAT SUPERFAMILY PROTEIN"/>
    <property type="match status" value="1"/>
</dbReference>
<dbReference type="GO" id="GO:0003723">
    <property type="term" value="F:RNA binding"/>
    <property type="evidence" value="ECO:0007669"/>
    <property type="project" value="InterPro"/>
</dbReference>
<evidence type="ECO:0000313" key="5">
    <source>
        <dbReference type="Proteomes" id="UP000092600"/>
    </source>
</evidence>
<dbReference type="InterPro" id="IPR011990">
    <property type="entry name" value="TPR-like_helical_dom_sf"/>
</dbReference>
<comment type="caution">
    <text evidence="4">The sequence shown here is derived from an EMBL/GenBank/DDBJ whole genome shotgun (WGS) entry which is preliminary data.</text>
</comment>
<protein>
    <submittedName>
        <fullName evidence="4">Pentatricopeptide repeat-containing protein, chloroplastic</fullName>
    </submittedName>
</protein>
<keyword evidence="1" id="KW-0677">Repeat</keyword>
<dbReference type="Proteomes" id="UP000092600">
    <property type="component" value="Unassembled WGS sequence"/>
</dbReference>
<evidence type="ECO:0000313" key="4">
    <source>
        <dbReference type="EMBL" id="OAY62951.1"/>
    </source>
</evidence>
<dbReference type="NCBIfam" id="TIGR00756">
    <property type="entry name" value="PPR"/>
    <property type="match status" value="4"/>
</dbReference>
<feature type="repeat" description="PPR" evidence="3">
    <location>
        <begin position="144"/>
        <end position="178"/>
    </location>
</feature>
<keyword evidence="2" id="KW-0809">Transit peptide</keyword>
<feature type="repeat" description="PPR" evidence="3">
    <location>
        <begin position="82"/>
        <end position="116"/>
    </location>
</feature>
<accession>A0A199UDZ9</accession>
<dbReference type="AlphaFoldDB" id="A0A199UDZ9"/>
<sequence length="438" mass="48896">MDLCGGIHAQVIKWGFGFDVFVQNAILNAYSQCSGSAGFARQVFDEMLERDVVSWNSIVGAYMSHWEVENAMCLFELMPERNAVSWNTVITGLAKAGDMALARSVFERMEGRNIVTWNAMITGYLTFGDIIAARSTFDCMPQRDVVSWTAMISAYAKTGDIESARELFDEMPDKNVVSWNAMISGYNQNSQFNEALRTFQNMLLDGKFIPNEATLTSVVSACAHLGGVENANWIHSYIKKNKVQLTTVLGNALIDMFAKCGDIKSAASVFQEIPRKCIITWTAMISGFAFNGQCKEALALYNQMCSEGVEPDDVIFFAVLTACTHGALRVHGRSLRSRRELADFVSEKVVEVEPFNSSYRVLVSNSCALGGGWEGVVNVRRRMLPGCSLIQFLVKDTRHERRKEIYDALDGLTSLMRQGRKDLGWWSSLPISSEWDNK</sequence>
<dbReference type="EMBL" id="LSRQ01008407">
    <property type="protein sequence ID" value="OAY62951.1"/>
    <property type="molecule type" value="Genomic_DNA"/>
</dbReference>
<evidence type="ECO:0000256" key="3">
    <source>
        <dbReference type="PROSITE-ProRule" id="PRU00708"/>
    </source>
</evidence>
<dbReference type="Gene3D" id="1.25.40.10">
    <property type="entry name" value="Tetratricopeptide repeat domain"/>
    <property type="match status" value="4"/>
</dbReference>
<evidence type="ECO:0000256" key="2">
    <source>
        <dbReference type="ARBA" id="ARBA00022946"/>
    </source>
</evidence>
<dbReference type="PANTHER" id="PTHR47926">
    <property type="entry name" value="PENTATRICOPEPTIDE REPEAT-CONTAINING PROTEIN"/>
    <property type="match status" value="1"/>
</dbReference>
<organism evidence="4 5">
    <name type="scientific">Ananas comosus</name>
    <name type="common">Pineapple</name>
    <name type="synonym">Ananas ananas</name>
    <dbReference type="NCBI Taxonomy" id="4615"/>
    <lineage>
        <taxon>Eukaryota</taxon>
        <taxon>Viridiplantae</taxon>
        <taxon>Streptophyta</taxon>
        <taxon>Embryophyta</taxon>
        <taxon>Tracheophyta</taxon>
        <taxon>Spermatophyta</taxon>
        <taxon>Magnoliopsida</taxon>
        <taxon>Liliopsida</taxon>
        <taxon>Poales</taxon>
        <taxon>Bromeliaceae</taxon>
        <taxon>Bromelioideae</taxon>
        <taxon>Ananas</taxon>
    </lineage>
</organism>
<dbReference type="InterPro" id="IPR002885">
    <property type="entry name" value="PPR_rpt"/>
</dbReference>
<feature type="repeat" description="PPR" evidence="3">
    <location>
        <begin position="19"/>
        <end position="54"/>
    </location>
</feature>
<name>A0A199UDZ9_ANACO</name>
<feature type="repeat" description="PPR" evidence="3">
    <location>
        <begin position="277"/>
        <end position="311"/>
    </location>
</feature>